<name>A0ABT9B9B2_9BACT</name>
<evidence type="ECO:0000313" key="4">
    <source>
        <dbReference type="Proteomes" id="UP001176429"/>
    </source>
</evidence>
<sequence length="550" mass="60406">MKAGTTLQTTIDIAIIGAGVSGVYCAWRLQQAHPDKRIVVLEGSGTVGGRLLSVRPPGIKNMVAELGGMRILPATQPLITTLIEKLNDALPAEKTIELYDFPVDKPQNLAYLRGVYLRLADFTANPDKVPYRLSFLERGGTPGGIIVDAIEQIVPGITNPELTDARRREMVQHASFDGRPLHELGFWNLLLRIISPEAFQLGVDAGGYSSTLSNWNAADAIPWYLSDFGVAPHYKGFCEGFQSVPLALAELFEQAGGTILRHTRLEGFAEHDGGFELQLAEGPVHARQLILAMPRRSLDLLAPSSPPLQAPRVQALIGSVTPRPLFKLFTTYTNPWWRNAGYTTAAGEFVPVEAGRTVTDLPVRQTYYWPTIEGQPAVAGPAMLMASYDDGTSVGYWDGLRPRRRQAWQQGLEVAPPTEAFRSPAPVVAARAATTGADPTSDWHRYQAPAEMVQEVARQLGTIHGLTYTPQVQQAAFRDWGDDPFGGGWNSWNIGVRSWEVKHDIVQPIKDQPLFICGEAYSDAQGWVEGALQTADYVLEKMGLERLIEM</sequence>
<dbReference type="Proteomes" id="UP001176429">
    <property type="component" value="Unassembled WGS sequence"/>
</dbReference>
<dbReference type="InterPro" id="IPR036188">
    <property type="entry name" value="FAD/NAD-bd_sf"/>
</dbReference>
<evidence type="ECO:0000256" key="1">
    <source>
        <dbReference type="ARBA" id="ARBA00005995"/>
    </source>
</evidence>
<comment type="caution">
    <text evidence="3">The sequence shown here is derived from an EMBL/GenBank/DDBJ whole genome shotgun (WGS) entry which is preliminary data.</text>
</comment>
<dbReference type="InterPro" id="IPR050703">
    <property type="entry name" value="Flavin_MAO"/>
</dbReference>
<organism evidence="3 4">
    <name type="scientific">Hymenobacter aranciens</name>
    <dbReference type="NCBI Taxonomy" id="3063996"/>
    <lineage>
        <taxon>Bacteria</taxon>
        <taxon>Pseudomonadati</taxon>
        <taxon>Bacteroidota</taxon>
        <taxon>Cytophagia</taxon>
        <taxon>Cytophagales</taxon>
        <taxon>Hymenobacteraceae</taxon>
        <taxon>Hymenobacter</taxon>
    </lineage>
</organism>
<dbReference type="SUPFAM" id="SSF54373">
    <property type="entry name" value="FAD-linked reductases, C-terminal domain"/>
    <property type="match status" value="1"/>
</dbReference>
<dbReference type="Gene3D" id="3.50.50.60">
    <property type="entry name" value="FAD/NAD(P)-binding domain"/>
    <property type="match status" value="1"/>
</dbReference>
<dbReference type="PANTHER" id="PTHR43563">
    <property type="entry name" value="AMINE OXIDASE"/>
    <property type="match status" value="1"/>
</dbReference>
<proteinExistence type="inferred from homology"/>
<comment type="similarity">
    <text evidence="1">Belongs to the flavin monoamine oxidase family.</text>
</comment>
<dbReference type="Pfam" id="PF01593">
    <property type="entry name" value="Amino_oxidase"/>
    <property type="match status" value="2"/>
</dbReference>
<dbReference type="SUPFAM" id="SSF51905">
    <property type="entry name" value="FAD/NAD(P)-binding domain"/>
    <property type="match status" value="1"/>
</dbReference>
<feature type="domain" description="Amine oxidase" evidence="2">
    <location>
        <begin position="441"/>
        <end position="535"/>
    </location>
</feature>
<accession>A0ABT9B9B2</accession>
<gene>
    <name evidence="3" type="ORF">Q5H93_08435</name>
</gene>
<dbReference type="PANTHER" id="PTHR43563:SF14">
    <property type="entry name" value="AMINE OXIDASE"/>
    <property type="match status" value="1"/>
</dbReference>
<dbReference type="InterPro" id="IPR002937">
    <property type="entry name" value="Amino_oxidase"/>
</dbReference>
<dbReference type="RefSeq" id="WP_305006073.1">
    <property type="nucleotide sequence ID" value="NZ_JAUQSY010000005.1"/>
</dbReference>
<feature type="domain" description="Amine oxidase" evidence="2">
    <location>
        <begin position="20"/>
        <end position="403"/>
    </location>
</feature>
<evidence type="ECO:0000259" key="2">
    <source>
        <dbReference type="Pfam" id="PF01593"/>
    </source>
</evidence>
<reference evidence="3" key="1">
    <citation type="submission" date="2023-07" db="EMBL/GenBank/DDBJ databases">
        <authorList>
            <person name="Kim M.K."/>
        </authorList>
    </citation>
    <scope>NUCLEOTIDE SEQUENCE</scope>
    <source>
        <strain evidence="3">ASUV-10-1</strain>
    </source>
</reference>
<evidence type="ECO:0000313" key="3">
    <source>
        <dbReference type="EMBL" id="MDO7874757.1"/>
    </source>
</evidence>
<protein>
    <submittedName>
        <fullName evidence="3">FAD-dependent oxidoreductase</fullName>
    </submittedName>
</protein>
<keyword evidence="4" id="KW-1185">Reference proteome</keyword>
<dbReference type="EMBL" id="JAUQSY010000005">
    <property type="protein sequence ID" value="MDO7874757.1"/>
    <property type="molecule type" value="Genomic_DNA"/>
</dbReference>